<dbReference type="Gene3D" id="3.30.1200.10">
    <property type="entry name" value="YggU-like"/>
    <property type="match status" value="1"/>
</dbReference>
<evidence type="ECO:0000256" key="2">
    <source>
        <dbReference type="HAMAP-Rule" id="MF_00634"/>
    </source>
</evidence>
<dbReference type="HAMAP" id="MF_00634">
    <property type="entry name" value="UPF0235"/>
    <property type="match status" value="1"/>
</dbReference>
<accession>A0A832UW38</accession>
<comment type="caution">
    <text evidence="3">The sequence shown here is derived from an EMBL/GenBank/DDBJ whole genome shotgun (WGS) entry which is preliminary data.</text>
</comment>
<protein>
    <recommendedName>
        <fullName evidence="2">UPF0235 protein H1016_04905</fullName>
    </recommendedName>
</protein>
<dbReference type="GO" id="GO:0005737">
    <property type="term" value="C:cytoplasm"/>
    <property type="evidence" value="ECO:0007669"/>
    <property type="project" value="TreeGrafter"/>
</dbReference>
<organism evidence="3 4">
    <name type="scientific">Candidatus Naiadarchaeum limnaeum</name>
    <dbReference type="NCBI Taxonomy" id="2756139"/>
    <lineage>
        <taxon>Archaea</taxon>
        <taxon>Candidatus Undinarchaeota</taxon>
        <taxon>Candidatus Undinarchaeia</taxon>
        <taxon>Candidatus Naiadarchaeales</taxon>
        <taxon>Candidatus Naiadarchaeaceae</taxon>
        <taxon>Candidatus Naiadarchaeum</taxon>
    </lineage>
</organism>
<dbReference type="InterPro" id="IPR003746">
    <property type="entry name" value="DUF167"/>
</dbReference>
<comment type="similarity">
    <text evidence="1 2">Belongs to the UPF0235 family.</text>
</comment>
<dbReference type="PANTHER" id="PTHR13420:SF7">
    <property type="entry name" value="UPF0235 PROTEIN C15ORF40"/>
    <property type="match status" value="1"/>
</dbReference>
<dbReference type="AlphaFoldDB" id="A0A832UW38"/>
<dbReference type="PANTHER" id="PTHR13420">
    <property type="entry name" value="UPF0235 PROTEIN C15ORF40"/>
    <property type="match status" value="1"/>
</dbReference>
<dbReference type="SMART" id="SM01152">
    <property type="entry name" value="DUF167"/>
    <property type="match status" value="1"/>
</dbReference>
<dbReference type="InterPro" id="IPR036591">
    <property type="entry name" value="YggU-like_sf"/>
</dbReference>
<dbReference type="Proteomes" id="UP000646946">
    <property type="component" value="Unassembled WGS sequence"/>
</dbReference>
<dbReference type="EMBL" id="DVAB01000039">
    <property type="protein sequence ID" value="HIK00850.1"/>
    <property type="molecule type" value="Genomic_DNA"/>
</dbReference>
<dbReference type="NCBIfam" id="TIGR00251">
    <property type="entry name" value="DUF167 family protein"/>
    <property type="match status" value="1"/>
</dbReference>
<evidence type="ECO:0000313" key="4">
    <source>
        <dbReference type="Proteomes" id="UP000646946"/>
    </source>
</evidence>
<keyword evidence="4" id="KW-1185">Reference proteome</keyword>
<evidence type="ECO:0000256" key="1">
    <source>
        <dbReference type="ARBA" id="ARBA00010364"/>
    </source>
</evidence>
<sequence>MELKVRVVPNSKERSINVLNGFLKIHLKAPATGGKANKELIEVLAKHFQVKKSQVEILRGAKSREKTVLINSH</sequence>
<evidence type="ECO:0000313" key="3">
    <source>
        <dbReference type="EMBL" id="HIK00850.1"/>
    </source>
</evidence>
<dbReference type="Pfam" id="PF02594">
    <property type="entry name" value="DUF167"/>
    <property type="match status" value="1"/>
</dbReference>
<name>A0A832UW38_9ARCH</name>
<reference evidence="3 4" key="1">
    <citation type="journal article" name="Nat. Commun.">
        <title>Undinarchaeota illuminate DPANN phylogeny and the impact of gene transfer on archaeal evolution.</title>
        <authorList>
            <person name="Dombrowski N."/>
            <person name="Williams T.A."/>
            <person name="Sun J."/>
            <person name="Woodcroft B.J."/>
            <person name="Lee J.H."/>
            <person name="Minh B.Q."/>
            <person name="Rinke C."/>
            <person name="Spang A."/>
        </authorList>
    </citation>
    <scope>NUCLEOTIDE SEQUENCE [LARGE SCALE GENOMIC DNA]</scope>
    <source>
        <strain evidence="3">MAG_bin1129</strain>
    </source>
</reference>
<dbReference type="SUPFAM" id="SSF69786">
    <property type="entry name" value="YggU-like"/>
    <property type="match status" value="1"/>
</dbReference>
<proteinExistence type="inferred from homology"/>
<gene>
    <name evidence="3" type="ORF">H1016_04905</name>
</gene>